<dbReference type="InterPro" id="IPR011991">
    <property type="entry name" value="ArsR-like_HTH"/>
</dbReference>
<dbReference type="Proteomes" id="UP000184016">
    <property type="component" value="Unassembled WGS sequence"/>
</dbReference>
<keyword evidence="2" id="KW-0238">DNA-binding</keyword>
<dbReference type="InterPro" id="IPR002577">
    <property type="entry name" value="HTH_HxlR"/>
</dbReference>
<dbReference type="EMBL" id="FRAF01000014">
    <property type="protein sequence ID" value="SHK47321.1"/>
    <property type="molecule type" value="Genomic_DNA"/>
</dbReference>
<organism evidence="5 6">
    <name type="scientific">Alicyclobacillus tolerans</name>
    <dbReference type="NCBI Taxonomy" id="90970"/>
    <lineage>
        <taxon>Bacteria</taxon>
        <taxon>Bacillati</taxon>
        <taxon>Bacillota</taxon>
        <taxon>Bacilli</taxon>
        <taxon>Bacillales</taxon>
        <taxon>Alicyclobacillaceae</taxon>
        <taxon>Alicyclobacillus</taxon>
    </lineage>
</organism>
<evidence type="ECO:0000313" key="5">
    <source>
        <dbReference type="EMBL" id="SHK47321.1"/>
    </source>
</evidence>
<dbReference type="PROSITE" id="PS51118">
    <property type="entry name" value="HTH_HXLR"/>
    <property type="match status" value="1"/>
</dbReference>
<proteinExistence type="predicted"/>
<dbReference type="PANTHER" id="PTHR33204:SF37">
    <property type="entry name" value="HTH-TYPE TRANSCRIPTIONAL REGULATOR YODB"/>
    <property type="match status" value="1"/>
</dbReference>
<dbReference type="AlphaFoldDB" id="A0A1M6SRH6"/>
<dbReference type="SUPFAM" id="SSF46785">
    <property type="entry name" value="Winged helix' DNA-binding domain"/>
    <property type="match status" value="1"/>
</dbReference>
<accession>A0A1M6SRH6</accession>
<name>A0A1M6SRH6_9BACL</name>
<protein>
    <submittedName>
        <fullName evidence="5">Transcriptional regulator, HxlR family</fullName>
    </submittedName>
</protein>
<reference evidence="6" key="1">
    <citation type="submission" date="2016-11" db="EMBL/GenBank/DDBJ databases">
        <authorList>
            <person name="Varghese N."/>
            <person name="Submissions S."/>
        </authorList>
    </citation>
    <scope>NUCLEOTIDE SEQUENCE [LARGE SCALE GENOMIC DNA]</scope>
    <source>
        <strain evidence="6">USBA-503</strain>
    </source>
</reference>
<dbReference type="InterPro" id="IPR036388">
    <property type="entry name" value="WH-like_DNA-bd_sf"/>
</dbReference>
<dbReference type="GO" id="GO:0003677">
    <property type="term" value="F:DNA binding"/>
    <property type="evidence" value="ECO:0007669"/>
    <property type="project" value="UniProtKB-KW"/>
</dbReference>
<dbReference type="Gene3D" id="1.10.10.10">
    <property type="entry name" value="Winged helix-like DNA-binding domain superfamily/Winged helix DNA-binding domain"/>
    <property type="match status" value="1"/>
</dbReference>
<evidence type="ECO:0000256" key="3">
    <source>
        <dbReference type="ARBA" id="ARBA00023163"/>
    </source>
</evidence>
<evidence type="ECO:0000313" key="6">
    <source>
        <dbReference type="Proteomes" id="UP000184016"/>
    </source>
</evidence>
<keyword evidence="1" id="KW-0805">Transcription regulation</keyword>
<evidence type="ECO:0000259" key="4">
    <source>
        <dbReference type="PROSITE" id="PS51118"/>
    </source>
</evidence>
<keyword evidence="6" id="KW-1185">Reference proteome</keyword>
<feature type="domain" description="HTH hxlR-type" evidence="4">
    <location>
        <begin position="7"/>
        <end position="106"/>
    </location>
</feature>
<keyword evidence="3" id="KW-0804">Transcription</keyword>
<dbReference type="InterPro" id="IPR036390">
    <property type="entry name" value="WH_DNA-bd_sf"/>
</dbReference>
<gene>
    <name evidence="5" type="ORF">SAMN05443507_11468</name>
</gene>
<dbReference type="Pfam" id="PF01638">
    <property type="entry name" value="HxlR"/>
    <property type="match status" value="1"/>
</dbReference>
<dbReference type="STRING" id="1830138.SAMN05443507_11468"/>
<sequence length="118" mass="13587">MQEYTVCPKFEEAFSLLGKRWTGLILRSLLDGAKRFSEIEESIPGMSARMLTERFKELENAGILERIVYPQTPVRIEYKLTEKGRDLAPALESIQVWANKWCKGQQEDHTVPSNSQRA</sequence>
<dbReference type="RefSeq" id="WP_072874329.1">
    <property type="nucleotide sequence ID" value="NZ_FRAF01000014.1"/>
</dbReference>
<dbReference type="OrthoDB" id="9800966at2"/>
<dbReference type="CDD" id="cd00090">
    <property type="entry name" value="HTH_ARSR"/>
    <property type="match status" value="1"/>
</dbReference>
<dbReference type="PANTHER" id="PTHR33204">
    <property type="entry name" value="TRANSCRIPTIONAL REGULATOR, MARR FAMILY"/>
    <property type="match status" value="1"/>
</dbReference>
<evidence type="ECO:0000256" key="2">
    <source>
        <dbReference type="ARBA" id="ARBA00023125"/>
    </source>
</evidence>
<evidence type="ECO:0000256" key="1">
    <source>
        <dbReference type="ARBA" id="ARBA00023015"/>
    </source>
</evidence>